<keyword evidence="3" id="KW-0479">Metal-binding</keyword>
<comment type="similarity">
    <text evidence="2">Belongs to the krueppel C2H2-type zinc-finger protein family.</text>
</comment>
<dbReference type="Gene3D" id="6.10.140.140">
    <property type="match status" value="1"/>
</dbReference>
<dbReference type="Gene3D" id="3.30.160.60">
    <property type="entry name" value="Classic Zinc Finger"/>
    <property type="match status" value="10"/>
</dbReference>
<evidence type="ECO:0000256" key="8">
    <source>
        <dbReference type="ARBA" id="ARBA00023125"/>
    </source>
</evidence>
<dbReference type="SMART" id="SM00349">
    <property type="entry name" value="KRAB"/>
    <property type="match status" value="1"/>
</dbReference>
<dbReference type="Proteomes" id="UP001652580">
    <property type="component" value="Chromosome 15"/>
</dbReference>
<dbReference type="GO" id="GO:0000981">
    <property type="term" value="F:DNA-binding transcription factor activity, RNA polymerase II-specific"/>
    <property type="evidence" value="ECO:0007669"/>
    <property type="project" value="TreeGrafter"/>
</dbReference>
<protein>
    <submittedName>
        <fullName evidence="16">Zinc finger protein 334 isoform X1</fullName>
    </submittedName>
</protein>
<feature type="domain" description="C2H2-type" evidence="13">
    <location>
        <begin position="342"/>
        <end position="372"/>
    </location>
</feature>
<evidence type="ECO:0000259" key="14">
    <source>
        <dbReference type="PROSITE" id="PS50805"/>
    </source>
</evidence>
<feature type="compositionally biased region" description="Basic residues" evidence="12">
    <location>
        <begin position="406"/>
        <end position="415"/>
    </location>
</feature>
<evidence type="ECO:0000256" key="5">
    <source>
        <dbReference type="ARBA" id="ARBA00022771"/>
    </source>
</evidence>
<feature type="domain" description="KRAB" evidence="14">
    <location>
        <begin position="140"/>
        <end position="210"/>
    </location>
</feature>
<dbReference type="InterPro" id="IPR001909">
    <property type="entry name" value="KRAB"/>
</dbReference>
<evidence type="ECO:0000256" key="6">
    <source>
        <dbReference type="ARBA" id="ARBA00022833"/>
    </source>
</evidence>
<evidence type="ECO:0000256" key="3">
    <source>
        <dbReference type="ARBA" id="ARBA00022723"/>
    </source>
</evidence>
<dbReference type="InterPro" id="IPR036236">
    <property type="entry name" value="Znf_C2H2_sf"/>
</dbReference>
<sequence length="802" mass="91921">MWCWRTTAAASRWGINISKPDVIFRLEQGEEPWTAEEFSNQNYSGDAETYGKRSPEFDGLPGGEGRELVPHSSFGACAVLLIVRPLPGLQLRAADNSGASRSTHCSVRGPARRMCATALPSQFPKLFQEQEKMNTAQGSVLFEDVSVDFTQKEWQLLDRAQRLLYRDVMLENYGHLVSLGHCVSKPELILKLEREEPWILKGQLPSESHPEVQRTNNIKEISQENEDKYLRQGLFINNKTLTEERNKTFRETLNMTTNPVPSKKGSYQCDPFVTNLKSVFELVISNRSSVRKKSNDFNGCGFLTTVHEKTHTGNKPSENDQKRKSHRQIEDFIQRQKNSALEQCLEYNHCEKAFHRKTAFVACKRAHTGEKPSEGNKYGQAFLQKLKLGACPRTLKGRKPHESSKNRKSSCLKSKRAHQRAHCECNKLGKSFSEKSNLTQHQRMHTGGKPDEYNRSEEALQKSSHTQNERTHTEEKIYDCNQCGKSFHKKPHLTQHPRTHTTEKPSKCNDSERAVKKESYLALKQRINISEKSFKGSKCEKSFHKALKLSQHQRTCSGEPNIECSESGRVLSKKSHLTQNQRAHKGKKTYDSNKCGDSFPKKPDLSQHQSVHTGKKPYECSECGKSFFVKSNLTEHQRTHTGEKPYKCHECGKSFCQKSALTIHQRTHTGEKPYKCNECGKTFCVKSNLTQHQRTHTGEKPYKCNECWKSFCVKSNLIVHQRTHTGEKPYRCPECGKTFYEKSALTKHQRIHTGEKPYECNECRKTFSQRSALTKHQRKKHKKKTPTNTLHVEKPSSAVHSR</sequence>
<evidence type="ECO:0000259" key="13">
    <source>
        <dbReference type="PROSITE" id="PS50157"/>
    </source>
</evidence>
<feature type="region of interest" description="Disordered" evidence="12">
    <location>
        <begin position="770"/>
        <end position="802"/>
    </location>
</feature>
<keyword evidence="7" id="KW-0805">Transcription regulation</keyword>
<dbReference type="CDD" id="cd07765">
    <property type="entry name" value="KRAB_A-box"/>
    <property type="match status" value="1"/>
</dbReference>
<dbReference type="GO" id="GO:0000978">
    <property type="term" value="F:RNA polymerase II cis-regulatory region sequence-specific DNA binding"/>
    <property type="evidence" value="ECO:0007669"/>
    <property type="project" value="TreeGrafter"/>
</dbReference>
<feature type="domain" description="C2H2-type" evidence="13">
    <location>
        <begin position="590"/>
        <end position="617"/>
    </location>
</feature>
<organism evidence="15 16">
    <name type="scientific">Balaenoptera acutorostrata</name>
    <name type="common">Common minke whale</name>
    <name type="synonym">Balaena rostrata</name>
    <dbReference type="NCBI Taxonomy" id="9767"/>
    <lineage>
        <taxon>Eukaryota</taxon>
        <taxon>Metazoa</taxon>
        <taxon>Chordata</taxon>
        <taxon>Craniata</taxon>
        <taxon>Vertebrata</taxon>
        <taxon>Euteleostomi</taxon>
        <taxon>Mammalia</taxon>
        <taxon>Eutheria</taxon>
        <taxon>Laurasiatheria</taxon>
        <taxon>Artiodactyla</taxon>
        <taxon>Whippomorpha</taxon>
        <taxon>Cetacea</taxon>
        <taxon>Mysticeti</taxon>
        <taxon>Balaenopteridae</taxon>
        <taxon>Balaenoptera</taxon>
    </lineage>
</organism>
<dbReference type="PROSITE" id="PS00028">
    <property type="entry name" value="ZINC_FINGER_C2H2_1"/>
    <property type="match status" value="7"/>
</dbReference>
<reference evidence="16" key="1">
    <citation type="submission" date="2025-08" db="UniProtKB">
        <authorList>
            <consortium name="RefSeq"/>
        </authorList>
    </citation>
    <scope>IDENTIFICATION</scope>
</reference>
<keyword evidence="6" id="KW-0862">Zinc</keyword>
<keyword evidence="15" id="KW-1185">Reference proteome</keyword>
<evidence type="ECO:0000256" key="12">
    <source>
        <dbReference type="SAM" id="MobiDB-lite"/>
    </source>
</evidence>
<dbReference type="SMART" id="SM00355">
    <property type="entry name" value="ZnF_C2H2"/>
    <property type="match status" value="9"/>
</dbReference>
<dbReference type="SUPFAM" id="SSF57667">
    <property type="entry name" value="beta-beta-alpha zinc fingers"/>
    <property type="match status" value="8"/>
</dbReference>
<comment type="subcellular location">
    <subcellularLocation>
        <location evidence="1">Nucleus</location>
    </subcellularLocation>
</comment>
<evidence type="ECO:0000313" key="16">
    <source>
        <dbReference type="RefSeq" id="XP_028023099.2"/>
    </source>
</evidence>
<dbReference type="AlphaFoldDB" id="A0A452CJC1"/>
<evidence type="ECO:0000256" key="7">
    <source>
        <dbReference type="ARBA" id="ARBA00023015"/>
    </source>
</evidence>
<evidence type="ECO:0000256" key="11">
    <source>
        <dbReference type="PROSITE-ProRule" id="PRU00042"/>
    </source>
</evidence>
<feature type="domain" description="C2H2-type" evidence="13">
    <location>
        <begin position="702"/>
        <end position="729"/>
    </location>
</feature>
<feature type="region of interest" description="Disordered" evidence="12">
    <location>
        <begin position="394"/>
        <end position="415"/>
    </location>
</feature>
<feature type="domain" description="C2H2-type" evidence="13">
    <location>
        <begin position="423"/>
        <end position="450"/>
    </location>
</feature>
<dbReference type="InParanoid" id="A0A452CJC1"/>
<feature type="domain" description="C2H2-type" evidence="13">
    <location>
        <begin position="562"/>
        <end position="589"/>
    </location>
</feature>
<accession>A0A452CJC1</accession>
<feature type="compositionally biased region" description="Basic and acidic residues" evidence="12">
    <location>
        <begin position="500"/>
        <end position="513"/>
    </location>
</feature>
<dbReference type="RefSeq" id="XP_028023099.2">
    <property type="nucleotide sequence ID" value="XM_028167298.2"/>
</dbReference>
<dbReference type="InterPro" id="IPR013087">
    <property type="entry name" value="Znf_C2H2_type"/>
</dbReference>
<keyword evidence="9" id="KW-0804">Transcription</keyword>
<feature type="region of interest" description="Disordered" evidence="12">
    <location>
        <begin position="489"/>
        <end position="513"/>
    </location>
</feature>
<feature type="region of interest" description="Disordered" evidence="12">
    <location>
        <begin position="567"/>
        <end position="594"/>
    </location>
</feature>
<dbReference type="SUPFAM" id="SSF109640">
    <property type="entry name" value="KRAB domain (Kruppel-associated box)"/>
    <property type="match status" value="1"/>
</dbReference>
<dbReference type="PANTHER" id="PTHR24399:SF54">
    <property type="entry name" value="GASTRULA ZINC FINGER PROTEIN XLCGF26.1-LIKE-RELATED"/>
    <property type="match status" value="1"/>
</dbReference>
<feature type="domain" description="C2H2-type" evidence="13">
    <location>
        <begin position="758"/>
        <end position="786"/>
    </location>
</feature>
<evidence type="ECO:0000256" key="9">
    <source>
        <dbReference type="ARBA" id="ARBA00023163"/>
    </source>
</evidence>
<feature type="region of interest" description="Disordered" evidence="12">
    <location>
        <begin position="434"/>
        <end position="473"/>
    </location>
</feature>
<dbReference type="GO" id="GO:0008270">
    <property type="term" value="F:zinc ion binding"/>
    <property type="evidence" value="ECO:0007669"/>
    <property type="project" value="UniProtKB-KW"/>
</dbReference>
<feature type="compositionally biased region" description="Basic and acidic residues" evidence="12">
    <location>
        <begin position="448"/>
        <end position="460"/>
    </location>
</feature>
<dbReference type="PROSITE" id="PS50157">
    <property type="entry name" value="ZINC_FINGER_C2H2_2"/>
    <property type="match status" value="11"/>
</dbReference>
<feature type="domain" description="C2H2-type" evidence="13">
    <location>
        <begin position="618"/>
        <end position="645"/>
    </location>
</feature>
<evidence type="ECO:0000256" key="1">
    <source>
        <dbReference type="ARBA" id="ARBA00004123"/>
    </source>
</evidence>
<evidence type="ECO:0000256" key="2">
    <source>
        <dbReference type="ARBA" id="ARBA00006991"/>
    </source>
</evidence>
<keyword evidence="10" id="KW-0539">Nucleus</keyword>
<dbReference type="Pfam" id="PF01352">
    <property type="entry name" value="KRAB"/>
    <property type="match status" value="1"/>
</dbReference>
<dbReference type="GeneID" id="103012703"/>
<dbReference type="GO" id="GO:0005634">
    <property type="term" value="C:nucleus"/>
    <property type="evidence" value="ECO:0007669"/>
    <property type="project" value="UniProtKB-SubCell"/>
</dbReference>
<feature type="domain" description="KRAB" evidence="14">
    <location>
        <begin position="1"/>
        <end position="45"/>
    </location>
</feature>
<keyword evidence="8" id="KW-0238">DNA-binding</keyword>
<proteinExistence type="inferred from homology"/>
<keyword evidence="4" id="KW-0677">Repeat</keyword>
<feature type="compositionally biased region" description="Basic residues" evidence="12">
    <location>
        <begin position="489"/>
        <end position="499"/>
    </location>
</feature>
<keyword evidence="5 11" id="KW-0863">Zinc-finger</keyword>
<evidence type="ECO:0000313" key="15">
    <source>
        <dbReference type="Proteomes" id="UP001652580"/>
    </source>
</evidence>
<dbReference type="Pfam" id="PF00096">
    <property type="entry name" value="zf-C2H2"/>
    <property type="match status" value="6"/>
</dbReference>
<dbReference type="PANTHER" id="PTHR24399">
    <property type="entry name" value="ZINC FINGER AND BTB DOMAIN-CONTAINING"/>
    <property type="match status" value="1"/>
</dbReference>
<feature type="domain" description="C2H2-type" evidence="13">
    <location>
        <begin position="478"/>
        <end position="505"/>
    </location>
</feature>
<evidence type="ECO:0000256" key="4">
    <source>
        <dbReference type="ARBA" id="ARBA00022737"/>
    </source>
</evidence>
<name>A0A452CJC1_BALAC</name>
<dbReference type="InterPro" id="IPR036051">
    <property type="entry name" value="KRAB_dom_sf"/>
</dbReference>
<feature type="domain" description="C2H2-type" evidence="13">
    <location>
        <begin position="674"/>
        <end position="701"/>
    </location>
</feature>
<feature type="compositionally biased region" description="Basic residues" evidence="12">
    <location>
        <begin position="571"/>
        <end position="587"/>
    </location>
</feature>
<feature type="region of interest" description="Disordered" evidence="12">
    <location>
        <begin position="308"/>
        <end position="327"/>
    </location>
</feature>
<gene>
    <name evidence="16" type="primary">ZNF334</name>
</gene>
<feature type="compositionally biased region" description="Basic residues" evidence="12">
    <location>
        <begin position="773"/>
        <end position="785"/>
    </location>
</feature>
<feature type="domain" description="C2H2-type" evidence="13">
    <location>
        <begin position="730"/>
        <end position="757"/>
    </location>
</feature>
<feature type="domain" description="C2H2-type" evidence="13">
    <location>
        <begin position="646"/>
        <end position="673"/>
    </location>
</feature>
<evidence type="ECO:0000256" key="10">
    <source>
        <dbReference type="ARBA" id="ARBA00023242"/>
    </source>
</evidence>
<dbReference type="PROSITE" id="PS50805">
    <property type="entry name" value="KRAB"/>
    <property type="match status" value="2"/>
</dbReference>